<reference evidence="3 4" key="1">
    <citation type="journal article" date="2017" name="BMC Biol.">
        <title>Genomic innovations, transcriptional plasticity and gene loss underlying the evolution and divergence of two highly polyphagous and invasive Helicoverpa pest species.</title>
        <authorList>
            <person name="Pearce S.L."/>
            <person name="Clarke D.F."/>
            <person name="East P.D."/>
            <person name="Elfekih S."/>
            <person name="Gordon K.H."/>
            <person name="Jermiin L.S."/>
            <person name="McGaughran A."/>
            <person name="Oakeshott J.G."/>
            <person name="Papanikolaou A."/>
            <person name="Perera O.P."/>
            <person name="Rane R.V."/>
            <person name="Richards S."/>
            <person name="Tay W.T."/>
            <person name="Walsh T.K."/>
            <person name="Anderson A."/>
            <person name="Anderson C.J."/>
            <person name="Asgari S."/>
            <person name="Board P.G."/>
            <person name="Bretschneider A."/>
            <person name="Campbell P.M."/>
            <person name="Chertemps T."/>
            <person name="Christeller J.T."/>
            <person name="Coppin C.W."/>
            <person name="Downes S.J."/>
            <person name="Duan G."/>
            <person name="Farnsworth C.A."/>
            <person name="Good R.T."/>
            <person name="Han L.B."/>
            <person name="Han Y.C."/>
            <person name="Hatje K."/>
            <person name="Horne I."/>
            <person name="Huang Y.P."/>
            <person name="Hughes D.S."/>
            <person name="Jacquin-Joly E."/>
            <person name="James W."/>
            <person name="Jhangiani S."/>
            <person name="Kollmar M."/>
            <person name="Kuwar S.S."/>
            <person name="Li S."/>
            <person name="Liu N.Y."/>
            <person name="Maibeche M.T."/>
            <person name="Miller J.R."/>
            <person name="Montagne N."/>
            <person name="Perry T."/>
            <person name="Qu J."/>
            <person name="Song S.V."/>
            <person name="Sutton G.G."/>
            <person name="Vogel H."/>
            <person name="Walenz B.P."/>
            <person name="Xu W."/>
            <person name="Zhang H.J."/>
            <person name="Zou Z."/>
            <person name="Batterham P."/>
            <person name="Edwards O.R."/>
            <person name="Feyereisen R."/>
            <person name="Gibbs R.A."/>
            <person name="Heckel D.G."/>
            <person name="McGrath A."/>
            <person name="Robin C."/>
            <person name="Scherer S.E."/>
            <person name="Worley K.C."/>
            <person name="Wu Y.D."/>
        </authorList>
    </citation>
    <scope>NUCLEOTIDE SEQUENCE [LARGE SCALE GENOMIC DNA]</scope>
    <source>
        <strain evidence="3">Harm_GR_Male_#8</strain>
        <tissue evidence="3">Whole organism</tissue>
    </source>
</reference>
<dbReference type="OrthoDB" id="4737882at2759"/>
<evidence type="ECO:0000313" key="4">
    <source>
        <dbReference type="Proteomes" id="UP000249218"/>
    </source>
</evidence>
<keyword evidence="4" id="KW-1185">Reference proteome</keyword>
<dbReference type="InterPro" id="IPR013087">
    <property type="entry name" value="Znf_C2H2_type"/>
</dbReference>
<dbReference type="GO" id="GO:0008270">
    <property type="term" value="F:zinc ion binding"/>
    <property type="evidence" value="ECO:0007669"/>
    <property type="project" value="UniProtKB-UniRule"/>
</dbReference>
<dbReference type="Gene3D" id="3.40.1800.20">
    <property type="match status" value="1"/>
</dbReference>
<dbReference type="Pfam" id="PF07776">
    <property type="entry name" value="zf-AD"/>
    <property type="match status" value="1"/>
</dbReference>
<evidence type="ECO:0000259" key="2">
    <source>
        <dbReference type="PROSITE" id="PS51915"/>
    </source>
</evidence>
<feature type="binding site" evidence="1">
    <location>
        <position position="74"/>
    </location>
    <ligand>
        <name>Zn(2+)</name>
        <dbReference type="ChEBI" id="CHEBI:29105"/>
    </ligand>
</feature>
<dbReference type="Proteomes" id="UP000249218">
    <property type="component" value="Unassembled WGS sequence"/>
</dbReference>
<dbReference type="GO" id="GO:0005634">
    <property type="term" value="C:nucleus"/>
    <property type="evidence" value="ECO:0007669"/>
    <property type="project" value="InterPro"/>
</dbReference>
<feature type="domain" description="ZAD" evidence="2">
    <location>
        <begin position="25"/>
        <end position="98"/>
    </location>
</feature>
<accession>A0A2W1B7X4</accession>
<dbReference type="PROSITE" id="PS00028">
    <property type="entry name" value="ZINC_FINGER_C2H2_1"/>
    <property type="match status" value="1"/>
</dbReference>
<protein>
    <recommendedName>
        <fullName evidence="2">ZAD domain-containing protein</fullName>
    </recommendedName>
</protein>
<gene>
    <name evidence="3" type="primary">HaOG212114</name>
    <name evidence="3" type="ORF">B5X24_HaOG212114</name>
</gene>
<dbReference type="InterPro" id="IPR012934">
    <property type="entry name" value="Znf_AD"/>
</dbReference>
<dbReference type="SMART" id="SM00868">
    <property type="entry name" value="zf-AD"/>
    <property type="match status" value="1"/>
</dbReference>
<keyword evidence="1" id="KW-0479">Metal-binding</keyword>
<evidence type="ECO:0000256" key="1">
    <source>
        <dbReference type="PROSITE-ProRule" id="PRU01263"/>
    </source>
</evidence>
<dbReference type="AlphaFoldDB" id="A0A2W1B7X4"/>
<dbReference type="EMBL" id="KZ150237">
    <property type="protein sequence ID" value="PZC71959.1"/>
    <property type="molecule type" value="Genomic_DNA"/>
</dbReference>
<feature type="binding site" evidence="1">
    <location>
        <position position="27"/>
    </location>
    <ligand>
        <name>Zn(2+)</name>
        <dbReference type="ChEBI" id="CHEBI:29105"/>
    </ligand>
</feature>
<keyword evidence="1" id="KW-0862">Zinc</keyword>
<name>A0A2W1B7X4_HELAM</name>
<evidence type="ECO:0000313" key="3">
    <source>
        <dbReference type="EMBL" id="PZC71959.1"/>
    </source>
</evidence>
<feature type="binding site" evidence="1">
    <location>
        <position position="71"/>
    </location>
    <ligand>
        <name>Zn(2+)</name>
        <dbReference type="ChEBI" id="CHEBI:29105"/>
    </ligand>
</feature>
<sequence length="220" mass="25052">MAVSEVEATSELNFKYKIDLTSLMDSCRVCMAQNLNMTSIFETEKDSTVDEIYFCTGITIKQEAGLPTKICNGCLNNLSVAFKFKTSCLIADETFRKIASALKIKSEDPEEPDVGDVEYEDIVDCKDEGDDDLKEEVKQEPEEVEFCGVRKSTLIKVKKRFACDICHAHFSRRCYWKKHLLRQHDIVTPPQRPGRQKINVVIDALTTTNEFYARGQSKTL</sequence>
<proteinExistence type="predicted"/>
<keyword evidence="1" id="KW-0863">Zinc-finger</keyword>
<dbReference type="SUPFAM" id="SSF57716">
    <property type="entry name" value="Glucocorticoid receptor-like (DNA-binding domain)"/>
    <property type="match status" value="1"/>
</dbReference>
<organism evidence="3 4">
    <name type="scientific">Helicoverpa armigera</name>
    <name type="common">Cotton bollworm</name>
    <name type="synonym">Heliothis armigera</name>
    <dbReference type="NCBI Taxonomy" id="29058"/>
    <lineage>
        <taxon>Eukaryota</taxon>
        <taxon>Metazoa</taxon>
        <taxon>Ecdysozoa</taxon>
        <taxon>Arthropoda</taxon>
        <taxon>Hexapoda</taxon>
        <taxon>Insecta</taxon>
        <taxon>Pterygota</taxon>
        <taxon>Neoptera</taxon>
        <taxon>Endopterygota</taxon>
        <taxon>Lepidoptera</taxon>
        <taxon>Glossata</taxon>
        <taxon>Ditrysia</taxon>
        <taxon>Noctuoidea</taxon>
        <taxon>Noctuidae</taxon>
        <taxon>Heliothinae</taxon>
        <taxon>Helicoverpa</taxon>
    </lineage>
</organism>
<feature type="binding site" evidence="1">
    <location>
        <position position="30"/>
    </location>
    <ligand>
        <name>Zn(2+)</name>
        <dbReference type="ChEBI" id="CHEBI:29105"/>
    </ligand>
</feature>
<dbReference type="PROSITE" id="PS51915">
    <property type="entry name" value="ZAD"/>
    <property type="match status" value="1"/>
</dbReference>